<name>A0A5C5YN70_9BACT</name>
<feature type="compositionally biased region" description="Gly residues" evidence="1">
    <location>
        <begin position="373"/>
        <end position="386"/>
    </location>
</feature>
<dbReference type="OrthoDB" id="292798at2"/>
<keyword evidence="3" id="KW-1185">Reference proteome</keyword>
<organism evidence="2 3">
    <name type="scientific">Novipirellula herctigrandis</name>
    <dbReference type="NCBI Taxonomy" id="2527986"/>
    <lineage>
        <taxon>Bacteria</taxon>
        <taxon>Pseudomonadati</taxon>
        <taxon>Planctomycetota</taxon>
        <taxon>Planctomycetia</taxon>
        <taxon>Pirellulales</taxon>
        <taxon>Pirellulaceae</taxon>
        <taxon>Novipirellula</taxon>
    </lineage>
</organism>
<dbReference type="RefSeq" id="WP_146404122.1">
    <property type="nucleotide sequence ID" value="NZ_SJPJ01000002.1"/>
</dbReference>
<proteinExistence type="predicted"/>
<protein>
    <submittedName>
        <fullName evidence="2">Uncharacterized protein</fullName>
    </submittedName>
</protein>
<feature type="region of interest" description="Disordered" evidence="1">
    <location>
        <begin position="207"/>
        <end position="252"/>
    </location>
</feature>
<feature type="compositionally biased region" description="Low complexity" evidence="1">
    <location>
        <begin position="216"/>
        <end position="241"/>
    </location>
</feature>
<feature type="region of interest" description="Disordered" evidence="1">
    <location>
        <begin position="293"/>
        <end position="386"/>
    </location>
</feature>
<evidence type="ECO:0000313" key="3">
    <source>
        <dbReference type="Proteomes" id="UP000315010"/>
    </source>
</evidence>
<sequence>MFTKPFFSLNRLHLGELRRWTPSRGVQIACCFIGMTFTGMHVSSVHAQGPGSLPSGQLADPSSVARTLIKSIDLGPLLAPVDPALEDDRPILEQQVEEAFNLGRIETSLALFHGHLAVDFDKATADLEEIKLSPVVNTVNDSPKRRPTWQLRWGVSLAVRGDIVEDLSPITESTSKASGMGGGRGYGGSDYGGSDYGGSDYGGSDYGGPDYGGSSGMDSYGPESYGSSSYPGNDPYGNNPPAVEPEKEEMLSTTADERLTETLGLVAEVVGQEFVTRFSDGNFGLALSSIVPVEPESEPSDPNRPGGLPGQGRSMAEQRAGMSQNGSYGPPDGSYGPPDGSYGPPDGSYGPPDDLYGYENGGSDYGDMQDGSYGYGNEGSGYGGMPGANQPPQPVIETLSVGEGLEPFPMWQIGLVYVGEVNSDDALRAAKKNGIDFLLHFDVVLKEVKSSRSPTAKGITQNISRCRLLRVADGKPLVVSKALDNFEVQRVKAPNREYVKEQLSSLFAVIDKQYSITDMPPLTSDVARRRVTSMMGDRNAKSLATLAEIRYYQYRELLTPEEVENAFYIIGGEDAMRMLHATEEMKLETVHKWANEQLKTRN</sequence>
<feature type="compositionally biased region" description="Low complexity" evidence="1">
    <location>
        <begin position="326"/>
        <end position="354"/>
    </location>
</feature>
<dbReference type="AlphaFoldDB" id="A0A5C5YN70"/>
<dbReference type="EMBL" id="SJPJ01000002">
    <property type="protein sequence ID" value="TWT76334.1"/>
    <property type="molecule type" value="Genomic_DNA"/>
</dbReference>
<comment type="caution">
    <text evidence="2">The sequence shown here is derived from an EMBL/GenBank/DDBJ whole genome shotgun (WGS) entry which is preliminary data.</text>
</comment>
<evidence type="ECO:0000313" key="2">
    <source>
        <dbReference type="EMBL" id="TWT76334.1"/>
    </source>
</evidence>
<dbReference type="Proteomes" id="UP000315010">
    <property type="component" value="Unassembled WGS sequence"/>
</dbReference>
<accession>A0A5C5YN70</accession>
<reference evidence="2 3" key="1">
    <citation type="submission" date="2019-02" db="EMBL/GenBank/DDBJ databases">
        <title>Deep-cultivation of Planctomycetes and their phenomic and genomic characterization uncovers novel biology.</title>
        <authorList>
            <person name="Wiegand S."/>
            <person name="Jogler M."/>
            <person name="Boedeker C."/>
            <person name="Pinto D."/>
            <person name="Vollmers J."/>
            <person name="Rivas-Marin E."/>
            <person name="Kohn T."/>
            <person name="Peeters S.H."/>
            <person name="Heuer A."/>
            <person name="Rast P."/>
            <person name="Oberbeckmann S."/>
            <person name="Bunk B."/>
            <person name="Jeske O."/>
            <person name="Meyerdierks A."/>
            <person name="Storesund J.E."/>
            <person name="Kallscheuer N."/>
            <person name="Luecker S."/>
            <person name="Lage O.M."/>
            <person name="Pohl T."/>
            <person name="Merkel B.J."/>
            <person name="Hornburger P."/>
            <person name="Mueller R.-W."/>
            <person name="Bruemmer F."/>
            <person name="Labrenz M."/>
            <person name="Spormann A.M."/>
            <person name="Op Den Camp H."/>
            <person name="Overmann J."/>
            <person name="Amann R."/>
            <person name="Jetten M.S.M."/>
            <person name="Mascher T."/>
            <person name="Medema M.H."/>
            <person name="Devos D.P."/>
            <person name="Kaster A.-K."/>
            <person name="Ovreas L."/>
            <person name="Rohde M."/>
            <person name="Galperin M.Y."/>
            <person name="Jogler C."/>
        </authorList>
    </citation>
    <scope>NUCLEOTIDE SEQUENCE [LARGE SCALE GENOMIC DNA]</scope>
    <source>
        <strain evidence="2 3">CA13</strain>
    </source>
</reference>
<gene>
    <name evidence="2" type="ORF">CA13_68280</name>
</gene>
<evidence type="ECO:0000256" key="1">
    <source>
        <dbReference type="SAM" id="MobiDB-lite"/>
    </source>
</evidence>